<protein>
    <submittedName>
        <fullName evidence="1">Uncharacterized protein</fullName>
    </submittedName>
</protein>
<dbReference type="RefSeq" id="WP_171302634.1">
    <property type="nucleotide sequence ID" value="NZ_JABFIF010000001.1"/>
</dbReference>
<name>A0A7Y3V563_CLOCO</name>
<dbReference type="Proteomes" id="UP000528432">
    <property type="component" value="Unassembled WGS sequence"/>
</dbReference>
<evidence type="ECO:0000313" key="1">
    <source>
        <dbReference type="EMBL" id="NOH14883.1"/>
    </source>
</evidence>
<evidence type="ECO:0000313" key="2">
    <source>
        <dbReference type="Proteomes" id="UP000528432"/>
    </source>
</evidence>
<proteinExistence type="predicted"/>
<accession>A0A7Y3V563</accession>
<dbReference type="AlphaFoldDB" id="A0A7Y3V563"/>
<comment type="caution">
    <text evidence="1">The sequence shown here is derived from an EMBL/GenBank/DDBJ whole genome shotgun (WGS) entry which is preliminary data.</text>
</comment>
<gene>
    <name evidence="1" type="ORF">HMJ28_00515</name>
</gene>
<reference evidence="1 2" key="1">
    <citation type="submission" date="2020-05" db="EMBL/GenBank/DDBJ databases">
        <title>Draft genome sequence of Clostridium cochlearium strain AGROS13 isolated from a sheep dairy farm in New Zealand.</title>
        <authorList>
            <person name="Gupta T.B."/>
            <person name="Jauregui R."/>
            <person name="Risson A.N."/>
            <person name="Brightwell G."/>
            <person name="Maclean P."/>
        </authorList>
    </citation>
    <scope>NUCLEOTIDE SEQUENCE [LARGE SCALE GENOMIC DNA]</scope>
    <source>
        <strain evidence="1 2">AGROS13</strain>
    </source>
</reference>
<sequence length="631" mass="76073">MPLHTIPLCSFSYVGDTLSSATFKYDTTDKILKAKGKLFYKYKIIEIDKTRGNKLLYKYSYNIEKKNNKYLYKENPTIVKDFEKNLKVEDKEMNKNKSMSLEDTSITEFNKNKSIELGQNEDIDINIETDTELQSKDNVAINIETDKNLLEFRNKEINKNSKVINLNIDRENLQMDKSKNIYTNKIAEKELIKNRFIQSLQLDKSTNISKHDYRFFNKIFSKEIDMDRLRFVEKYGDKYIDKDKYNFVDRININELDTMENPDMLKRIETTNIFKPNNIINSLDRVAIKRISKDYNTKLMYKILLKNMEKYKYIDVLDRINIKSIDKDKNKRYFYREGLKAIDKYYNRYLDREAITSIQKDNEKYLDYMPLINIYKQIEKDLLDLTIWDVYKEHDMQLQGTLIKDIYKVGNNNKFIEVTKRWWWLRPTAPIDKLIVPNKDYVKMKELLENPNYEYLRYNDHPIEWGKYWGIDWNIPPYAVSVEIMLDLINILMMIWHKNIQTWLCCSGKEAIQFIIELLHDWYTMETSTPNTDYIRAYRWIRWEAEKVYFLNTENGLQAIGILIANLIDYMKYHHFDLVPLWRNPKVMDVERKLNRVAQNGDIMKDLDKLKGNRHYYIETQNFERKNIFGE</sequence>
<organism evidence="1 2">
    <name type="scientific">Clostridium cochlearium</name>
    <dbReference type="NCBI Taxonomy" id="1494"/>
    <lineage>
        <taxon>Bacteria</taxon>
        <taxon>Bacillati</taxon>
        <taxon>Bacillota</taxon>
        <taxon>Clostridia</taxon>
        <taxon>Eubacteriales</taxon>
        <taxon>Clostridiaceae</taxon>
        <taxon>Clostridium</taxon>
    </lineage>
</organism>
<dbReference type="EMBL" id="JABFIF010000001">
    <property type="protein sequence ID" value="NOH14883.1"/>
    <property type="molecule type" value="Genomic_DNA"/>
</dbReference>